<dbReference type="Proteomes" id="UP000823775">
    <property type="component" value="Unassembled WGS sequence"/>
</dbReference>
<gene>
    <name evidence="1" type="ORF">HAX54_017509</name>
</gene>
<proteinExistence type="predicted"/>
<comment type="caution">
    <text evidence="1">The sequence shown here is derived from an EMBL/GenBank/DDBJ whole genome shotgun (WGS) entry which is preliminary data.</text>
</comment>
<name>A0ABS8S0H1_DATST</name>
<dbReference type="EMBL" id="JACEIK010000216">
    <property type="protein sequence ID" value="MCD7452590.1"/>
    <property type="molecule type" value="Genomic_DNA"/>
</dbReference>
<keyword evidence="2" id="KW-1185">Reference proteome</keyword>
<evidence type="ECO:0000313" key="2">
    <source>
        <dbReference type="Proteomes" id="UP000823775"/>
    </source>
</evidence>
<accession>A0ABS8S0H1</accession>
<evidence type="ECO:0000313" key="1">
    <source>
        <dbReference type="EMBL" id="MCD7452590.1"/>
    </source>
</evidence>
<feature type="non-terminal residue" evidence="1">
    <location>
        <position position="1"/>
    </location>
</feature>
<reference evidence="1 2" key="1">
    <citation type="journal article" date="2021" name="BMC Genomics">
        <title>Datura genome reveals duplications of psychoactive alkaloid biosynthetic genes and high mutation rate following tissue culture.</title>
        <authorList>
            <person name="Rajewski A."/>
            <person name="Carter-House D."/>
            <person name="Stajich J."/>
            <person name="Litt A."/>
        </authorList>
    </citation>
    <scope>NUCLEOTIDE SEQUENCE [LARGE SCALE GENOMIC DNA]</scope>
    <source>
        <strain evidence="1">AR-01</strain>
    </source>
</reference>
<protein>
    <submittedName>
        <fullName evidence="1">Uncharacterized protein</fullName>
    </submittedName>
</protein>
<organism evidence="1 2">
    <name type="scientific">Datura stramonium</name>
    <name type="common">Jimsonweed</name>
    <name type="synonym">Common thornapple</name>
    <dbReference type="NCBI Taxonomy" id="4076"/>
    <lineage>
        <taxon>Eukaryota</taxon>
        <taxon>Viridiplantae</taxon>
        <taxon>Streptophyta</taxon>
        <taxon>Embryophyta</taxon>
        <taxon>Tracheophyta</taxon>
        <taxon>Spermatophyta</taxon>
        <taxon>Magnoliopsida</taxon>
        <taxon>eudicotyledons</taxon>
        <taxon>Gunneridae</taxon>
        <taxon>Pentapetalae</taxon>
        <taxon>asterids</taxon>
        <taxon>lamiids</taxon>
        <taxon>Solanales</taxon>
        <taxon>Solanaceae</taxon>
        <taxon>Solanoideae</taxon>
        <taxon>Datureae</taxon>
        <taxon>Datura</taxon>
    </lineage>
</organism>
<sequence length="76" mass="8776">IHSESDPFKNEFSLCTSRTRPEKGLQGPRVHKKFFILILRNLLTSQTRSFAILVSIDLFIKLDSDIALMKFTLHKS</sequence>